<evidence type="ECO:0000259" key="1">
    <source>
        <dbReference type="Pfam" id="PF01575"/>
    </source>
</evidence>
<dbReference type="Gene3D" id="3.10.129.10">
    <property type="entry name" value="Hotdog Thioesterase"/>
    <property type="match status" value="2"/>
</dbReference>
<dbReference type="Pfam" id="PF01575">
    <property type="entry name" value="MaoC_dehydratas"/>
    <property type="match status" value="1"/>
</dbReference>
<dbReference type="Pfam" id="PF22622">
    <property type="entry name" value="MFE-2_hydrat-2_N"/>
    <property type="match status" value="1"/>
</dbReference>
<feature type="domain" description="Peroxisomal multifunctional enzyme type 2-like N-terminal" evidence="2">
    <location>
        <begin position="26"/>
        <end position="158"/>
    </location>
</feature>
<evidence type="ECO:0000313" key="4">
    <source>
        <dbReference type="Proteomes" id="UP000663760"/>
    </source>
</evidence>
<dbReference type="CDD" id="cd03448">
    <property type="entry name" value="HDE_HSD"/>
    <property type="match status" value="1"/>
</dbReference>
<dbReference type="OrthoDB" id="60204at2759"/>
<feature type="domain" description="MaoC-like" evidence="1">
    <location>
        <begin position="185"/>
        <end position="293"/>
    </location>
</feature>
<dbReference type="Proteomes" id="UP000663760">
    <property type="component" value="Chromosome 2"/>
</dbReference>
<dbReference type="GO" id="GO:0006635">
    <property type="term" value="P:fatty acid beta-oxidation"/>
    <property type="evidence" value="ECO:0007669"/>
    <property type="project" value="TreeGrafter"/>
</dbReference>
<dbReference type="GO" id="GO:0044594">
    <property type="term" value="F:17-beta-hydroxysteroid dehydrogenase (NAD+) activity"/>
    <property type="evidence" value="ECO:0007669"/>
    <property type="project" value="TreeGrafter"/>
</dbReference>
<dbReference type="InterPro" id="IPR029069">
    <property type="entry name" value="HotDog_dom_sf"/>
</dbReference>
<proteinExistence type="predicted"/>
<dbReference type="InterPro" id="IPR002539">
    <property type="entry name" value="MaoC-like_dom"/>
</dbReference>
<reference evidence="3" key="1">
    <citation type="submission" date="2020-02" db="EMBL/GenBank/DDBJ databases">
        <authorList>
            <person name="Scholz U."/>
            <person name="Mascher M."/>
            <person name="Fiebig A."/>
        </authorList>
    </citation>
    <scope>NUCLEOTIDE SEQUENCE</scope>
</reference>
<dbReference type="SUPFAM" id="SSF54637">
    <property type="entry name" value="Thioesterase/thiol ester dehydrase-isomerase"/>
    <property type="match status" value="2"/>
</dbReference>
<evidence type="ECO:0000313" key="3">
    <source>
        <dbReference type="EMBL" id="CAA7391487.1"/>
    </source>
</evidence>
<keyword evidence="4" id="KW-1185">Reference proteome</keyword>
<dbReference type="EMBL" id="LR746265">
    <property type="protein sequence ID" value="CAA7391487.1"/>
    <property type="molecule type" value="Genomic_DNA"/>
</dbReference>
<dbReference type="PANTHER" id="PTHR13078:SF56">
    <property type="entry name" value="PEROXISOMAL MULTIFUNCTIONAL ENZYME TYPE 2"/>
    <property type="match status" value="1"/>
</dbReference>
<accession>A0A7I8K3K0</accession>
<dbReference type="GO" id="GO:0004300">
    <property type="term" value="F:enoyl-CoA hydratase activity"/>
    <property type="evidence" value="ECO:0007669"/>
    <property type="project" value="TreeGrafter"/>
</dbReference>
<name>A0A7I8K3K0_SPIIN</name>
<organism evidence="3 4">
    <name type="scientific">Spirodela intermedia</name>
    <name type="common">Intermediate duckweed</name>
    <dbReference type="NCBI Taxonomy" id="51605"/>
    <lineage>
        <taxon>Eukaryota</taxon>
        <taxon>Viridiplantae</taxon>
        <taxon>Streptophyta</taxon>
        <taxon>Embryophyta</taxon>
        <taxon>Tracheophyta</taxon>
        <taxon>Spermatophyta</taxon>
        <taxon>Magnoliopsida</taxon>
        <taxon>Liliopsida</taxon>
        <taxon>Araceae</taxon>
        <taxon>Lemnoideae</taxon>
        <taxon>Spirodela</taxon>
    </lineage>
</organism>
<sequence>MGSSSDSALCTDPDLLVSHRFPQTVFTYNERDVVLYALGIGACGGDAVDDKELKYVYHGDGQHHVKVLPTFVTIFPFHSEGIKGMPDLQFDPSLMLHGQQYIEIYKTLPTNSRIQNKQAIAGLHDKGKAAIIELETSSYEQESGEVLCMNRSTLYFRGAGGFSKSSQPYSYSNYPQSQVSAVRIPKSKPAAIYEDYTKQNQALLYRLSGDHNPLHSDPMVAEIAGFDRPILHGLCSLGFAVRAVIKSFCNGEPSSVKAVFGRFLLHVYPGETLITEMWLDGSRVTYLTKVKERGRAVLNGYVALRHIPSSL</sequence>
<gene>
    <name evidence="3" type="ORF">SI8410_02002782</name>
</gene>
<dbReference type="InterPro" id="IPR054357">
    <property type="entry name" value="MFE-2_N"/>
</dbReference>
<dbReference type="GO" id="GO:0003857">
    <property type="term" value="F:(3S)-3-hydroxyacyl-CoA dehydrogenase (NAD+) activity"/>
    <property type="evidence" value="ECO:0007669"/>
    <property type="project" value="TreeGrafter"/>
</dbReference>
<evidence type="ECO:0000259" key="2">
    <source>
        <dbReference type="Pfam" id="PF22622"/>
    </source>
</evidence>
<dbReference type="PANTHER" id="PTHR13078">
    <property type="entry name" value="PEROXISOMAL MULTIFUNCTIONAL ENZYME TYPE 2-RELATED"/>
    <property type="match status" value="1"/>
</dbReference>
<dbReference type="AlphaFoldDB" id="A0A7I8K3K0"/>
<protein>
    <submittedName>
        <fullName evidence="3">Uncharacterized protein</fullName>
    </submittedName>
</protein>
<dbReference type="GO" id="GO:0005777">
    <property type="term" value="C:peroxisome"/>
    <property type="evidence" value="ECO:0007669"/>
    <property type="project" value="TreeGrafter"/>
</dbReference>